<dbReference type="Proteomes" id="UP000314294">
    <property type="component" value="Unassembled WGS sequence"/>
</dbReference>
<feature type="region of interest" description="Disordered" evidence="1">
    <location>
        <begin position="81"/>
        <end position="131"/>
    </location>
</feature>
<feature type="compositionally biased region" description="Polar residues" evidence="1">
    <location>
        <begin position="81"/>
        <end position="98"/>
    </location>
</feature>
<organism evidence="2 3">
    <name type="scientific">Liparis tanakae</name>
    <name type="common">Tanaka's snailfish</name>
    <dbReference type="NCBI Taxonomy" id="230148"/>
    <lineage>
        <taxon>Eukaryota</taxon>
        <taxon>Metazoa</taxon>
        <taxon>Chordata</taxon>
        <taxon>Craniata</taxon>
        <taxon>Vertebrata</taxon>
        <taxon>Euteleostomi</taxon>
        <taxon>Actinopterygii</taxon>
        <taxon>Neopterygii</taxon>
        <taxon>Teleostei</taxon>
        <taxon>Neoteleostei</taxon>
        <taxon>Acanthomorphata</taxon>
        <taxon>Eupercaria</taxon>
        <taxon>Perciformes</taxon>
        <taxon>Cottioidei</taxon>
        <taxon>Cottales</taxon>
        <taxon>Liparidae</taxon>
        <taxon>Liparis</taxon>
    </lineage>
</organism>
<reference evidence="2 3" key="1">
    <citation type="submission" date="2019-03" db="EMBL/GenBank/DDBJ databases">
        <title>First draft genome of Liparis tanakae, snailfish: a comprehensive survey of snailfish specific genes.</title>
        <authorList>
            <person name="Kim W."/>
            <person name="Song I."/>
            <person name="Jeong J.-H."/>
            <person name="Kim D."/>
            <person name="Kim S."/>
            <person name="Ryu S."/>
            <person name="Song J.Y."/>
            <person name="Lee S.K."/>
        </authorList>
    </citation>
    <scope>NUCLEOTIDE SEQUENCE [LARGE SCALE GENOMIC DNA]</scope>
    <source>
        <tissue evidence="2">Muscle</tissue>
    </source>
</reference>
<evidence type="ECO:0000313" key="2">
    <source>
        <dbReference type="EMBL" id="TNN35788.1"/>
    </source>
</evidence>
<evidence type="ECO:0000256" key="1">
    <source>
        <dbReference type="SAM" id="MobiDB-lite"/>
    </source>
</evidence>
<sequence length="131" mass="14254">MQTEWGLPGGGGSVVKKRSCEESSARFSRLRSDAEEFERHYDGHAAASCATAAETLRTAIRSNDKPCYSLQGLAHRLCAGRQNSTRSVTGEPQLSPTDRFTGGNRHLPTERRRGETQEGRATLATNADCSL</sequence>
<feature type="region of interest" description="Disordered" evidence="1">
    <location>
        <begin position="1"/>
        <end position="25"/>
    </location>
</feature>
<keyword evidence="3" id="KW-1185">Reference proteome</keyword>
<proteinExistence type="predicted"/>
<comment type="caution">
    <text evidence="2">The sequence shown here is derived from an EMBL/GenBank/DDBJ whole genome shotgun (WGS) entry which is preliminary data.</text>
</comment>
<accession>A0A4Z2F402</accession>
<dbReference type="EMBL" id="SRLO01001708">
    <property type="protein sequence ID" value="TNN35788.1"/>
    <property type="molecule type" value="Genomic_DNA"/>
</dbReference>
<protein>
    <submittedName>
        <fullName evidence="2">Uncharacterized protein</fullName>
    </submittedName>
</protein>
<feature type="compositionally biased region" description="Basic and acidic residues" evidence="1">
    <location>
        <begin position="107"/>
        <end position="118"/>
    </location>
</feature>
<name>A0A4Z2F402_9TELE</name>
<dbReference type="AlphaFoldDB" id="A0A4Z2F402"/>
<evidence type="ECO:0000313" key="3">
    <source>
        <dbReference type="Proteomes" id="UP000314294"/>
    </source>
</evidence>
<gene>
    <name evidence="2" type="ORF">EYF80_054042</name>
</gene>